<gene>
    <name evidence="3" type="ORF">N7469_006635</name>
</gene>
<feature type="region of interest" description="Disordered" evidence="1">
    <location>
        <begin position="1"/>
        <end position="26"/>
    </location>
</feature>
<keyword evidence="4" id="KW-1185">Reference proteome</keyword>
<evidence type="ECO:0000313" key="3">
    <source>
        <dbReference type="EMBL" id="KAJ5226629.1"/>
    </source>
</evidence>
<dbReference type="EMBL" id="JAPQKT010000006">
    <property type="protein sequence ID" value="KAJ5226629.1"/>
    <property type="molecule type" value="Genomic_DNA"/>
</dbReference>
<dbReference type="InterPro" id="IPR046536">
    <property type="entry name" value="DUF6601"/>
</dbReference>
<evidence type="ECO:0000256" key="1">
    <source>
        <dbReference type="SAM" id="MobiDB-lite"/>
    </source>
</evidence>
<dbReference type="GeneID" id="81384720"/>
<dbReference type="PANTHER" id="PTHR34414">
    <property type="entry name" value="HET DOMAIN-CONTAINING PROTEIN-RELATED"/>
    <property type="match status" value="1"/>
</dbReference>
<keyword evidence="2" id="KW-0472">Membrane</keyword>
<organism evidence="3 4">
    <name type="scientific">Penicillium citrinum</name>
    <dbReference type="NCBI Taxonomy" id="5077"/>
    <lineage>
        <taxon>Eukaryota</taxon>
        <taxon>Fungi</taxon>
        <taxon>Dikarya</taxon>
        <taxon>Ascomycota</taxon>
        <taxon>Pezizomycotina</taxon>
        <taxon>Eurotiomycetes</taxon>
        <taxon>Eurotiomycetidae</taxon>
        <taxon>Eurotiales</taxon>
        <taxon>Aspergillaceae</taxon>
        <taxon>Penicillium</taxon>
    </lineage>
</organism>
<dbReference type="RefSeq" id="XP_056498994.1">
    <property type="nucleotide sequence ID" value="XM_056645553.1"/>
</dbReference>
<dbReference type="OrthoDB" id="5086500at2759"/>
<evidence type="ECO:0000256" key="2">
    <source>
        <dbReference type="SAM" id="Phobius"/>
    </source>
</evidence>
<feature type="transmembrane region" description="Helical" evidence="2">
    <location>
        <begin position="255"/>
        <end position="277"/>
    </location>
</feature>
<accession>A0A9W9NXQ9</accession>
<comment type="caution">
    <text evidence="3">The sequence shown here is derived from an EMBL/GenBank/DDBJ whole genome shotgun (WGS) entry which is preliminary data.</text>
</comment>
<dbReference type="Proteomes" id="UP001147733">
    <property type="component" value="Unassembled WGS sequence"/>
</dbReference>
<feature type="transmembrane region" description="Helical" evidence="2">
    <location>
        <begin position="297"/>
        <end position="323"/>
    </location>
</feature>
<name>A0A9W9NXQ9_PENCI</name>
<keyword evidence="2" id="KW-0812">Transmembrane</keyword>
<protein>
    <submittedName>
        <fullName evidence="3">Uncharacterized protein</fullName>
    </submittedName>
</protein>
<evidence type="ECO:0000313" key="4">
    <source>
        <dbReference type="Proteomes" id="UP001147733"/>
    </source>
</evidence>
<reference evidence="3" key="1">
    <citation type="submission" date="2022-11" db="EMBL/GenBank/DDBJ databases">
        <authorList>
            <person name="Petersen C."/>
        </authorList>
    </citation>
    <scope>NUCLEOTIDE SEQUENCE</scope>
    <source>
        <strain evidence="3">IBT 23319</strain>
    </source>
</reference>
<feature type="compositionally biased region" description="Basic and acidic residues" evidence="1">
    <location>
        <begin position="15"/>
        <end position="26"/>
    </location>
</feature>
<dbReference type="PANTHER" id="PTHR34414:SF1">
    <property type="entry name" value="SUBTILISIN-LIKE SERINE PROTEASE"/>
    <property type="match status" value="1"/>
</dbReference>
<reference evidence="3" key="2">
    <citation type="journal article" date="2023" name="IMA Fungus">
        <title>Comparative genomic study of the Penicillium genus elucidates a diverse pangenome and 15 lateral gene transfer events.</title>
        <authorList>
            <person name="Petersen C."/>
            <person name="Sorensen T."/>
            <person name="Nielsen M.R."/>
            <person name="Sondergaard T.E."/>
            <person name="Sorensen J.L."/>
            <person name="Fitzpatrick D.A."/>
            <person name="Frisvad J.C."/>
            <person name="Nielsen K.L."/>
        </authorList>
    </citation>
    <scope>NUCLEOTIDE SEQUENCE</scope>
    <source>
        <strain evidence="3">IBT 23319</strain>
    </source>
</reference>
<dbReference type="AlphaFoldDB" id="A0A9W9NXQ9"/>
<keyword evidence="2" id="KW-1133">Transmembrane helix</keyword>
<proteinExistence type="predicted"/>
<dbReference type="Pfam" id="PF20246">
    <property type="entry name" value="DUF6601"/>
    <property type="match status" value="1"/>
</dbReference>
<sequence length="339" mass="39591">MRKPRFQDPPFSIRTLDEGKRNESHSPEQILPLLPAIHRRSPGELIGAGRNINGCIEKELNLDRLADVQNWLWVAGLPFPPRALHQQLLLGRKIFITEQMDMHLVWTTGRIFIKPLPRMLLEPDFWTRYLTCESGCKCTVELNKDFPTSEQRCGHKMLRRRALGFLFSYAALISHESDFYIAKDKYLLPGELKWPDWRIFVDQLDTQHIYPYIDPRFFHGELRLGRLNKIYMLSLRSLNGYMPRWNEYSAFFNDYFTWLTSGTIYIAIALSAMQVGLATNSLGDSKIFQSVSYGFTVFSILGPVIAVAIIIIQFFGIFVWNWAKADLWKKIRYSQMIQR</sequence>